<sequence length="214" mass="23101">MRRAIEHIPVGQSHAAEMRGTVTMAFADRHRRRIRLYDDVGDAFLLDLPHAVRLGDGDHLKLADGGVIVVRAADEPVLTITCAGPIAAARMAWHIGNRHTPMQVLKDGRLRIVDDHVLRDMIVGLGGVVDAEIAPFDPERGAYHALGGNAHENGHHHGHDHDFFADADQGDAGNEGKVTAAVHSHSVHSHAHADADAHSHAHSHHHTAGGDHDH</sequence>
<name>A0A1Y2L4F4_9PROT</name>
<protein>
    <recommendedName>
        <fullName evidence="5">Urease accessory protein UreE</fullName>
    </recommendedName>
</protein>
<evidence type="ECO:0000256" key="2">
    <source>
        <dbReference type="ARBA" id="ARBA00022490"/>
    </source>
</evidence>
<dbReference type="GO" id="GO:0005737">
    <property type="term" value="C:cytoplasm"/>
    <property type="evidence" value="ECO:0007669"/>
    <property type="project" value="UniProtKB-SubCell"/>
</dbReference>
<dbReference type="GO" id="GO:0065003">
    <property type="term" value="P:protein-containing complex assembly"/>
    <property type="evidence" value="ECO:0007669"/>
    <property type="project" value="InterPro"/>
</dbReference>
<dbReference type="Pfam" id="PF02814">
    <property type="entry name" value="UreE_N"/>
    <property type="match status" value="1"/>
</dbReference>
<reference evidence="8 9" key="1">
    <citation type="submission" date="2014-03" db="EMBL/GenBank/DDBJ databases">
        <title>The draft genome sequence of Thalassospira mesophila JCM 18969.</title>
        <authorList>
            <person name="Lai Q."/>
            <person name="Shao Z."/>
        </authorList>
    </citation>
    <scope>NUCLEOTIDE SEQUENCE [LARGE SCALE GENOMIC DNA]</scope>
    <source>
        <strain evidence="8 9">JCM 18969</strain>
    </source>
</reference>
<comment type="function">
    <text evidence="5">Involved in urease metallocenter assembly. Binds nickel. Probably functions as a nickel donor during metallocenter assembly.</text>
</comment>
<keyword evidence="4 5" id="KW-0143">Chaperone</keyword>
<dbReference type="SUPFAM" id="SSF69287">
    <property type="entry name" value="Urease metallochaperone UreE, N-terminal domain"/>
    <property type="match status" value="1"/>
</dbReference>
<keyword evidence="2 5" id="KW-0963">Cytoplasm</keyword>
<evidence type="ECO:0000313" key="8">
    <source>
        <dbReference type="EMBL" id="OSQ40682.1"/>
    </source>
</evidence>
<dbReference type="RefSeq" id="WP_085579204.1">
    <property type="nucleotide sequence ID" value="NZ_JFKA01000001.1"/>
</dbReference>
<evidence type="ECO:0000256" key="5">
    <source>
        <dbReference type="HAMAP-Rule" id="MF_00822"/>
    </source>
</evidence>
<dbReference type="SUPFAM" id="SSF69737">
    <property type="entry name" value="Urease metallochaperone UreE, C-terminal domain"/>
    <property type="match status" value="1"/>
</dbReference>
<dbReference type="Pfam" id="PF05194">
    <property type="entry name" value="UreE_C"/>
    <property type="match status" value="1"/>
</dbReference>
<dbReference type="InterPro" id="IPR007864">
    <property type="entry name" value="UreE_C_dom"/>
</dbReference>
<evidence type="ECO:0000256" key="3">
    <source>
        <dbReference type="ARBA" id="ARBA00022596"/>
    </source>
</evidence>
<dbReference type="InterPro" id="IPR036118">
    <property type="entry name" value="UreE_N_sf"/>
</dbReference>
<dbReference type="HAMAP" id="MF_00822">
    <property type="entry name" value="UreE"/>
    <property type="match status" value="1"/>
</dbReference>
<dbReference type="STRING" id="1293891.TMES_02895"/>
<dbReference type="GO" id="GO:0016151">
    <property type="term" value="F:nickel cation binding"/>
    <property type="evidence" value="ECO:0007669"/>
    <property type="project" value="UniProtKB-UniRule"/>
</dbReference>
<comment type="caution">
    <text evidence="8">The sequence shown here is derived from an EMBL/GenBank/DDBJ whole genome shotgun (WGS) entry which is preliminary data.</text>
</comment>
<dbReference type="SMART" id="SM00988">
    <property type="entry name" value="UreE_N"/>
    <property type="match status" value="1"/>
</dbReference>
<evidence type="ECO:0000313" key="9">
    <source>
        <dbReference type="Proteomes" id="UP000193391"/>
    </source>
</evidence>
<dbReference type="Gene3D" id="2.60.260.20">
    <property type="entry name" value="Urease metallochaperone UreE, N-terminal domain"/>
    <property type="match status" value="1"/>
</dbReference>
<feature type="compositionally biased region" description="Basic and acidic residues" evidence="6">
    <location>
        <begin position="152"/>
        <end position="164"/>
    </location>
</feature>
<dbReference type="EMBL" id="JFKA01000001">
    <property type="protein sequence ID" value="OSQ40682.1"/>
    <property type="molecule type" value="Genomic_DNA"/>
</dbReference>
<keyword evidence="9" id="KW-1185">Reference proteome</keyword>
<feature type="region of interest" description="Disordered" evidence="6">
    <location>
        <begin position="145"/>
        <end position="214"/>
    </location>
</feature>
<accession>A0A1Y2L4F4</accession>
<keyword evidence="3 5" id="KW-0533">Nickel</keyword>
<proteinExistence type="inferred from homology"/>
<dbReference type="InterPro" id="IPR012406">
    <property type="entry name" value="UreE"/>
</dbReference>
<evidence type="ECO:0000259" key="7">
    <source>
        <dbReference type="SMART" id="SM00988"/>
    </source>
</evidence>
<comment type="subcellular location">
    <subcellularLocation>
        <location evidence="1 5">Cytoplasm</location>
    </subcellularLocation>
</comment>
<dbReference type="InterPro" id="IPR004029">
    <property type="entry name" value="UreE_N"/>
</dbReference>
<dbReference type="Gene3D" id="3.30.70.790">
    <property type="entry name" value="UreE, C-terminal domain"/>
    <property type="match status" value="1"/>
</dbReference>
<dbReference type="GO" id="GO:0019627">
    <property type="term" value="P:urea metabolic process"/>
    <property type="evidence" value="ECO:0007669"/>
    <property type="project" value="InterPro"/>
</dbReference>
<dbReference type="CDD" id="cd00571">
    <property type="entry name" value="UreE"/>
    <property type="match status" value="1"/>
</dbReference>
<dbReference type="AlphaFoldDB" id="A0A1Y2L4F4"/>
<evidence type="ECO:0000256" key="4">
    <source>
        <dbReference type="ARBA" id="ARBA00023186"/>
    </source>
</evidence>
<dbReference type="OrthoDB" id="9802215at2"/>
<gene>
    <name evidence="5" type="primary">ureE</name>
    <name evidence="8" type="ORF">TMES_02895</name>
</gene>
<dbReference type="GO" id="GO:0051082">
    <property type="term" value="F:unfolded protein binding"/>
    <property type="evidence" value="ECO:0007669"/>
    <property type="project" value="UniProtKB-UniRule"/>
</dbReference>
<evidence type="ECO:0000256" key="1">
    <source>
        <dbReference type="ARBA" id="ARBA00004496"/>
    </source>
</evidence>
<feature type="domain" description="UreE urease accessory N-terminal" evidence="7">
    <location>
        <begin position="5"/>
        <end position="68"/>
    </location>
</feature>
<comment type="similarity">
    <text evidence="5">Belongs to the UreE family.</text>
</comment>
<dbReference type="Proteomes" id="UP000193391">
    <property type="component" value="Unassembled WGS sequence"/>
</dbReference>
<dbReference type="GO" id="GO:0006457">
    <property type="term" value="P:protein folding"/>
    <property type="evidence" value="ECO:0007669"/>
    <property type="project" value="InterPro"/>
</dbReference>
<organism evidence="8 9">
    <name type="scientific">Thalassospira mesophila</name>
    <dbReference type="NCBI Taxonomy" id="1293891"/>
    <lineage>
        <taxon>Bacteria</taxon>
        <taxon>Pseudomonadati</taxon>
        <taxon>Pseudomonadota</taxon>
        <taxon>Alphaproteobacteria</taxon>
        <taxon>Rhodospirillales</taxon>
        <taxon>Thalassospiraceae</taxon>
        <taxon>Thalassospira</taxon>
    </lineage>
</organism>
<evidence type="ECO:0000256" key="6">
    <source>
        <dbReference type="SAM" id="MobiDB-lite"/>
    </source>
</evidence>